<accession>A0A0H3BYS9</accession>
<dbReference type="Gene3D" id="3.10.450.400">
    <property type="entry name" value="Uncharacterised protein PF15513, DUF4651"/>
    <property type="match status" value="1"/>
</dbReference>
<keyword evidence="1" id="KW-1133">Transmembrane helix</keyword>
<dbReference type="Proteomes" id="UP000001039">
    <property type="component" value="Chromosome"/>
</dbReference>
<proteinExistence type="predicted"/>
<protein>
    <recommendedName>
        <fullName evidence="4">DUF4651 domain-containing protein</fullName>
    </recommendedName>
</protein>
<feature type="transmembrane region" description="Helical" evidence="1">
    <location>
        <begin position="9"/>
        <end position="28"/>
    </location>
</feature>
<organism evidence="2 3">
    <name type="scientific">Streptococcus pyogenes serotype M49 (strain NZ131)</name>
    <dbReference type="NCBI Taxonomy" id="471876"/>
    <lineage>
        <taxon>Bacteria</taxon>
        <taxon>Bacillati</taxon>
        <taxon>Bacillota</taxon>
        <taxon>Bacilli</taxon>
        <taxon>Lactobacillales</taxon>
        <taxon>Streptococcaceae</taxon>
        <taxon>Streptococcus</taxon>
    </lineage>
</organism>
<dbReference type="AlphaFoldDB" id="A0A0H3BYS9"/>
<evidence type="ECO:0000313" key="2">
    <source>
        <dbReference type="EMBL" id="ACI60455.1"/>
    </source>
</evidence>
<dbReference type="HOGENOM" id="CLU_153272_2_0_9"/>
<keyword evidence="1" id="KW-0472">Membrane</keyword>
<dbReference type="Pfam" id="PF15513">
    <property type="entry name" value="DUF4651"/>
    <property type="match status" value="1"/>
</dbReference>
<name>A0A0H3BYS9_STRPZ</name>
<sequence>MRDMSKKKIGMISGIFGFSLAIGLGIVIKDYCQDRQRRQMTRDLRTFFSPLGQIEVLYINPCQVKQDYISGGVVMSNGKQYQFTYHSRQISFEEDKG</sequence>
<dbReference type="EMBL" id="CP000829">
    <property type="protein sequence ID" value="ACI60455.1"/>
    <property type="molecule type" value="Genomic_DNA"/>
</dbReference>
<keyword evidence="1" id="KW-0812">Transmembrane</keyword>
<evidence type="ECO:0000256" key="1">
    <source>
        <dbReference type="SAM" id="Phobius"/>
    </source>
</evidence>
<reference evidence="2 3" key="1">
    <citation type="journal article" date="2008" name="J. Bacteriol.">
        <title>Genome sequence of a nephritogenic and highly transformable M49 strain of Streptococcus pyogenes.</title>
        <authorList>
            <person name="McShan W.M."/>
            <person name="Ferretti J.J."/>
            <person name="Karasawa T."/>
            <person name="Suvorov A.N."/>
            <person name="Lin S."/>
            <person name="Qin B."/>
            <person name="Jia H."/>
            <person name="Kenton S."/>
            <person name="Najar F."/>
            <person name="Wu H."/>
            <person name="Scott J."/>
            <person name="Roe B.A."/>
            <person name="Savic D.J."/>
        </authorList>
    </citation>
    <scope>NUCLEOTIDE SEQUENCE [LARGE SCALE GENOMIC DNA]</scope>
    <source>
        <strain evidence="2 3">NZ131</strain>
    </source>
</reference>
<evidence type="ECO:0000313" key="3">
    <source>
        <dbReference type="Proteomes" id="UP000001039"/>
    </source>
</evidence>
<dbReference type="KEGG" id="soz:Spy49_0103"/>
<gene>
    <name evidence="2" type="ordered locus">Spy49_0103</name>
</gene>
<evidence type="ECO:0008006" key="4">
    <source>
        <dbReference type="Google" id="ProtNLM"/>
    </source>
</evidence>
<dbReference type="InterPro" id="IPR028105">
    <property type="entry name" value="DUF4651"/>
</dbReference>